<dbReference type="AlphaFoldDB" id="A0A927GF64"/>
<dbReference type="NCBIfam" id="TIGR04409">
    <property type="entry name" value="LptC_YrbK"/>
    <property type="match status" value="1"/>
</dbReference>
<dbReference type="Pfam" id="PF06835">
    <property type="entry name" value="LptC"/>
    <property type="match status" value="1"/>
</dbReference>
<dbReference type="Gene3D" id="2.60.450.10">
    <property type="entry name" value="Lipopolysaccharide (LPS) transport protein A like domain"/>
    <property type="match status" value="1"/>
</dbReference>
<organism evidence="1 2">
    <name type="scientific">Spirosoma validum</name>
    <dbReference type="NCBI Taxonomy" id="2771355"/>
    <lineage>
        <taxon>Bacteria</taxon>
        <taxon>Pseudomonadati</taxon>
        <taxon>Bacteroidota</taxon>
        <taxon>Cytophagia</taxon>
        <taxon>Cytophagales</taxon>
        <taxon>Cytophagaceae</taxon>
        <taxon>Spirosoma</taxon>
    </lineage>
</organism>
<sequence>MKNDELAEKWRKRNNSFTSWLLCTARHSLLIILNASFLFVACEQPKQVKKVIPYSGPIEEINDVKLLYSEAALLKVRLTTPKQLRYLNDNRRYPKPVNIVFYGPAGEEVTTLRSDSGRYDKAKDIYVVTGNVVVINKQKQEKLLTPELTWNPVTKKVYTEKRVTVLSQLTGEKLYGIGLDANQDFSKYAIRKVTGVFNVQGGI</sequence>
<gene>
    <name evidence="1" type="primary">lptC</name>
    <name evidence="1" type="ORF">IC230_21015</name>
</gene>
<evidence type="ECO:0000313" key="1">
    <source>
        <dbReference type="EMBL" id="MBD2755396.1"/>
    </source>
</evidence>
<protein>
    <submittedName>
        <fullName evidence="1">LPS export ABC transporter periplasmic protein LptC</fullName>
    </submittedName>
</protein>
<name>A0A927GF64_9BACT</name>
<dbReference type="GO" id="GO:0005886">
    <property type="term" value="C:plasma membrane"/>
    <property type="evidence" value="ECO:0007669"/>
    <property type="project" value="InterPro"/>
</dbReference>
<reference evidence="1" key="1">
    <citation type="submission" date="2020-09" db="EMBL/GenBank/DDBJ databases">
        <authorList>
            <person name="Kim M.K."/>
        </authorList>
    </citation>
    <scope>NUCLEOTIDE SEQUENCE</scope>
    <source>
        <strain evidence="1">BT704</strain>
    </source>
</reference>
<dbReference type="InterPro" id="IPR026265">
    <property type="entry name" value="LptC"/>
</dbReference>
<proteinExistence type="predicted"/>
<evidence type="ECO:0000313" key="2">
    <source>
        <dbReference type="Proteomes" id="UP000653797"/>
    </source>
</evidence>
<dbReference type="GO" id="GO:0015221">
    <property type="term" value="F:lipopolysaccharide transmembrane transporter activity"/>
    <property type="evidence" value="ECO:0007669"/>
    <property type="project" value="InterPro"/>
</dbReference>
<comment type="caution">
    <text evidence="1">The sequence shown here is derived from an EMBL/GenBank/DDBJ whole genome shotgun (WGS) entry which is preliminary data.</text>
</comment>
<dbReference type="InterPro" id="IPR010664">
    <property type="entry name" value="LipoPS_assembly_LptC-rel"/>
</dbReference>
<dbReference type="RefSeq" id="WP_191041019.1">
    <property type="nucleotide sequence ID" value="NZ_JACXAA010000008.1"/>
</dbReference>
<dbReference type="EMBL" id="JACXAA010000008">
    <property type="protein sequence ID" value="MBD2755396.1"/>
    <property type="molecule type" value="Genomic_DNA"/>
</dbReference>
<accession>A0A927GF64</accession>
<keyword evidence="2" id="KW-1185">Reference proteome</keyword>
<dbReference type="Proteomes" id="UP000653797">
    <property type="component" value="Unassembled WGS sequence"/>
</dbReference>